<keyword evidence="2" id="KW-0472">Membrane</keyword>
<gene>
    <name evidence="3" type="ORF">H9656_13665</name>
</gene>
<keyword evidence="4" id="KW-1185">Reference proteome</keyword>
<dbReference type="RefSeq" id="WP_191744791.1">
    <property type="nucleotide sequence ID" value="NZ_JACSQU010000003.1"/>
</dbReference>
<feature type="transmembrane region" description="Helical" evidence="2">
    <location>
        <begin position="6"/>
        <end position="31"/>
    </location>
</feature>
<feature type="region of interest" description="Disordered" evidence="1">
    <location>
        <begin position="195"/>
        <end position="222"/>
    </location>
</feature>
<accession>A0ABR8R3S0</accession>
<sequence>MSLPTIDWAAIGTVVTAAATIVLVFVTTILARETKRLSDATSQPSVVATLEPSPWSIIHTNLVLQNTGTGTAYDIEVKFDPPLKTKPQEVLVEMPFRSLSVLKPGSVFPVFLRGFEKLNEQIIRVEVSWRRSPKSKKREAHSYVLNLRMDYDNWGQLGGSPPNIQIAREMKKLREDVGRLVSGYKRLQVDVHDRGDRRREEAELEQVWSISSTGDGAEESSR</sequence>
<organism evidence="3 4">
    <name type="scientific">Brevundimonas guildfordensis</name>
    <dbReference type="NCBI Taxonomy" id="2762241"/>
    <lineage>
        <taxon>Bacteria</taxon>
        <taxon>Pseudomonadati</taxon>
        <taxon>Pseudomonadota</taxon>
        <taxon>Alphaproteobacteria</taxon>
        <taxon>Caulobacterales</taxon>
        <taxon>Caulobacteraceae</taxon>
        <taxon>Brevundimonas</taxon>
    </lineage>
</organism>
<comment type="caution">
    <text evidence="3">The sequence shown here is derived from an EMBL/GenBank/DDBJ whole genome shotgun (WGS) entry which is preliminary data.</text>
</comment>
<evidence type="ECO:0000256" key="1">
    <source>
        <dbReference type="SAM" id="MobiDB-lite"/>
    </source>
</evidence>
<dbReference type="EMBL" id="JACSQU010000003">
    <property type="protein sequence ID" value="MBD7942438.1"/>
    <property type="molecule type" value="Genomic_DNA"/>
</dbReference>
<keyword evidence="2" id="KW-1133">Transmembrane helix</keyword>
<proteinExistence type="predicted"/>
<evidence type="ECO:0000313" key="4">
    <source>
        <dbReference type="Proteomes" id="UP000638918"/>
    </source>
</evidence>
<keyword evidence="2" id="KW-0812">Transmembrane</keyword>
<protein>
    <submittedName>
        <fullName evidence="3">Uncharacterized protein</fullName>
    </submittedName>
</protein>
<dbReference type="Proteomes" id="UP000638918">
    <property type="component" value="Unassembled WGS sequence"/>
</dbReference>
<name>A0ABR8R3S0_9CAUL</name>
<evidence type="ECO:0000313" key="3">
    <source>
        <dbReference type="EMBL" id="MBD7942438.1"/>
    </source>
</evidence>
<evidence type="ECO:0000256" key="2">
    <source>
        <dbReference type="SAM" id="Phobius"/>
    </source>
</evidence>
<reference evidence="3 4" key="1">
    <citation type="submission" date="2020-08" db="EMBL/GenBank/DDBJ databases">
        <title>A Genomic Blueprint of the Chicken Gut Microbiome.</title>
        <authorList>
            <person name="Gilroy R."/>
            <person name="Ravi A."/>
            <person name="Getino M."/>
            <person name="Pursley I."/>
            <person name="Horton D.L."/>
            <person name="Alikhan N.-F."/>
            <person name="Baker D."/>
            <person name="Gharbi K."/>
            <person name="Hall N."/>
            <person name="Watson M."/>
            <person name="Adriaenssens E.M."/>
            <person name="Foster-Nyarko E."/>
            <person name="Jarju S."/>
            <person name="Secka A."/>
            <person name="Antonio M."/>
            <person name="Oren A."/>
            <person name="Chaudhuri R."/>
            <person name="La Ragione R.M."/>
            <person name="Hildebrand F."/>
            <person name="Pallen M.J."/>
        </authorList>
    </citation>
    <scope>NUCLEOTIDE SEQUENCE [LARGE SCALE GENOMIC DNA]</scope>
    <source>
        <strain evidence="3 4">Sa3CVA3</strain>
    </source>
</reference>